<name>A0AAT9JAQ9_9VIRU</name>
<reference evidence="1" key="1">
    <citation type="journal article" date="2024" name="ISME J.">
        <title>Pleomorphic viruses establish stable relationship with marine hyperthermophilic archaea.</title>
        <authorList>
            <person name="Baquero D.P."/>
            <person name="Bignon E.A."/>
            <person name="Krupovic M."/>
        </authorList>
    </citation>
    <scope>NUCLEOTIDE SEQUENCE</scope>
</reference>
<organism evidence="1">
    <name type="scientific">Archaeoglobus veneficus pleomorphic virus 1</name>
    <dbReference type="NCBI Taxonomy" id="3115750"/>
    <lineage>
        <taxon>Viruses</taxon>
        <taxon>Monodnaviria</taxon>
        <taxon>Trapavirae</taxon>
        <taxon>Calorviricota</taxon>
        <taxon>Caminiviricetes</taxon>
        <taxon>Ageovirales</taxon>
        <taxon>Thalassapleoviridae</taxon>
        <taxon>Avenivirus</taxon>
        <taxon>Avenivirus atlanticense</taxon>
    </lineage>
</organism>
<gene>
    <name evidence="1" type="ORF">AvPV1_gp16</name>
</gene>
<proteinExistence type="predicted"/>
<evidence type="ECO:0008006" key="2">
    <source>
        <dbReference type="Google" id="ProtNLM"/>
    </source>
</evidence>
<accession>A0AAT9JAQ9</accession>
<dbReference type="EMBL" id="BK065155">
    <property type="protein sequence ID" value="DBA54598.1"/>
    <property type="molecule type" value="Genomic_DNA"/>
</dbReference>
<sequence length="214" mass="25220">MKITTMKKLTTYILSEYGRKVVKREELENVFKRFRKDASSTINYMTTYGYFIRILRGLYYVKSIEEFKKGKRIDTLKIISLGMEKLGVGWYFGLHTALRLNGLTHEYSAVIHVLSDSIYRPKDVSVNEDRVKFVKLKKDLFGFGVVERNGLKYSDLEKTLLDTVYLYRYRSVPEKRIISILREYRGKVSKDKLEEYLDHYPKSVESVVKNAGFF</sequence>
<evidence type="ECO:0000313" key="1">
    <source>
        <dbReference type="EMBL" id="DBA54598.1"/>
    </source>
</evidence>
<protein>
    <recommendedName>
        <fullName evidence="2">AbiEi antitoxin C-terminal domain-containing protein</fullName>
    </recommendedName>
</protein>